<evidence type="ECO:0000313" key="1">
    <source>
        <dbReference type="EMBL" id="MBW86337.1"/>
    </source>
</evidence>
<reference evidence="1" key="1">
    <citation type="submission" date="2018-02" db="EMBL/GenBank/DDBJ databases">
        <title>Rhizophora mucronata_Transcriptome.</title>
        <authorList>
            <person name="Meera S.P."/>
            <person name="Sreeshan A."/>
            <person name="Augustine A."/>
        </authorList>
    </citation>
    <scope>NUCLEOTIDE SEQUENCE</scope>
    <source>
        <tissue evidence="1">Leaf</tissue>
    </source>
</reference>
<organism evidence="1">
    <name type="scientific">Rhizophora mucronata</name>
    <name type="common">Asiatic mangrove</name>
    <dbReference type="NCBI Taxonomy" id="61149"/>
    <lineage>
        <taxon>Eukaryota</taxon>
        <taxon>Viridiplantae</taxon>
        <taxon>Streptophyta</taxon>
        <taxon>Embryophyta</taxon>
        <taxon>Tracheophyta</taxon>
        <taxon>Spermatophyta</taxon>
        <taxon>Magnoliopsida</taxon>
        <taxon>eudicotyledons</taxon>
        <taxon>Gunneridae</taxon>
        <taxon>Pentapetalae</taxon>
        <taxon>rosids</taxon>
        <taxon>fabids</taxon>
        <taxon>Malpighiales</taxon>
        <taxon>Rhizophoraceae</taxon>
        <taxon>Rhizophora</taxon>
    </lineage>
</organism>
<proteinExistence type="predicted"/>
<sequence length="66" mass="7962">MFLNAAQFNAFSLHYLQYLLKIFIHIPNQKTRRSNNRLRNKRLAKPQFFISPNFHCQHPIIIPKNI</sequence>
<dbReference type="AlphaFoldDB" id="A0A2P2IYS4"/>
<accession>A0A2P2IYS4</accession>
<dbReference type="EMBL" id="GGEC01005854">
    <property type="protein sequence ID" value="MBW86337.1"/>
    <property type="molecule type" value="Transcribed_RNA"/>
</dbReference>
<name>A0A2P2IYS4_RHIMU</name>
<protein>
    <submittedName>
        <fullName evidence="1">Uncharacterized protein</fullName>
    </submittedName>
</protein>